<accession>A0A3P7J062</accession>
<dbReference type="Proteomes" id="UP000270094">
    <property type="component" value="Unassembled WGS sequence"/>
</dbReference>
<keyword evidence="4" id="KW-0648">Protein biosynthesis</keyword>
<reference evidence="7 8" key="1">
    <citation type="submission" date="2018-11" db="EMBL/GenBank/DDBJ databases">
        <authorList>
            <consortium name="Pathogen Informatics"/>
        </authorList>
    </citation>
    <scope>NUCLEOTIDE SEQUENCE [LARGE SCALE GENOMIC DNA]</scope>
</reference>
<keyword evidence="8" id="KW-1185">Reference proteome</keyword>
<dbReference type="SUPFAM" id="SSF55681">
    <property type="entry name" value="Class II aaRS and biotin synthetases"/>
    <property type="match status" value="2"/>
</dbReference>
<dbReference type="OrthoDB" id="360585at2759"/>
<feature type="non-terminal residue" evidence="7">
    <location>
        <position position="527"/>
    </location>
</feature>
<dbReference type="InterPro" id="IPR045864">
    <property type="entry name" value="aa-tRNA-synth_II/BPL/LPL"/>
</dbReference>
<evidence type="ECO:0000256" key="5">
    <source>
        <dbReference type="ARBA" id="ARBA00023146"/>
    </source>
</evidence>
<dbReference type="GO" id="GO:0005739">
    <property type="term" value="C:mitochondrion"/>
    <property type="evidence" value="ECO:0007669"/>
    <property type="project" value="TreeGrafter"/>
</dbReference>
<organism evidence="7 8">
    <name type="scientific">Strongylus vulgaris</name>
    <name type="common">Blood worm</name>
    <dbReference type="NCBI Taxonomy" id="40348"/>
    <lineage>
        <taxon>Eukaryota</taxon>
        <taxon>Metazoa</taxon>
        <taxon>Ecdysozoa</taxon>
        <taxon>Nematoda</taxon>
        <taxon>Chromadorea</taxon>
        <taxon>Rhabditida</taxon>
        <taxon>Rhabditina</taxon>
        <taxon>Rhabditomorpha</taxon>
        <taxon>Strongyloidea</taxon>
        <taxon>Strongylidae</taxon>
        <taxon>Strongylus</taxon>
    </lineage>
</organism>
<dbReference type="EMBL" id="UYYB01103154">
    <property type="protein sequence ID" value="VDM78860.1"/>
    <property type="molecule type" value="Genomic_DNA"/>
</dbReference>
<keyword evidence="5" id="KW-0030">Aminoacyl-tRNA synthetase</keyword>
<evidence type="ECO:0000256" key="3">
    <source>
        <dbReference type="ARBA" id="ARBA00022840"/>
    </source>
</evidence>
<dbReference type="PANTHER" id="PTHR22594">
    <property type="entry name" value="ASPARTYL/LYSYL-TRNA SYNTHETASE"/>
    <property type="match status" value="1"/>
</dbReference>
<dbReference type="InterPro" id="IPR004364">
    <property type="entry name" value="Aa-tRNA-synt_II"/>
</dbReference>
<name>A0A3P7J062_STRVU</name>
<keyword evidence="1" id="KW-0436">Ligase</keyword>
<gene>
    <name evidence="7" type="ORF">SVUK_LOCUS13858</name>
</gene>
<evidence type="ECO:0000313" key="8">
    <source>
        <dbReference type="Proteomes" id="UP000270094"/>
    </source>
</evidence>
<keyword evidence="3" id="KW-0067">ATP-binding</keyword>
<evidence type="ECO:0000313" key="7">
    <source>
        <dbReference type="EMBL" id="VDM78860.1"/>
    </source>
</evidence>
<evidence type="ECO:0000256" key="2">
    <source>
        <dbReference type="ARBA" id="ARBA00022741"/>
    </source>
</evidence>
<dbReference type="Gene3D" id="3.30.930.10">
    <property type="entry name" value="Bira Bifunctional Protein, Domain 2"/>
    <property type="match status" value="2"/>
</dbReference>
<keyword evidence="2" id="KW-0547">Nucleotide-binding</keyword>
<evidence type="ECO:0000259" key="6">
    <source>
        <dbReference type="PROSITE" id="PS50862"/>
    </source>
</evidence>
<dbReference type="GO" id="GO:0006421">
    <property type="term" value="P:asparaginyl-tRNA aminoacylation"/>
    <property type="evidence" value="ECO:0007669"/>
    <property type="project" value="TreeGrafter"/>
</dbReference>
<dbReference type="PANTHER" id="PTHR22594:SF34">
    <property type="entry name" value="ASPARAGINE--TRNA LIGASE, MITOCHONDRIAL-RELATED"/>
    <property type="match status" value="1"/>
</dbReference>
<feature type="domain" description="Aminoacyl-transfer RNA synthetases class-II family profile" evidence="6">
    <location>
        <begin position="281"/>
        <end position="509"/>
    </location>
</feature>
<dbReference type="Pfam" id="PF00152">
    <property type="entry name" value="tRNA-synt_2"/>
    <property type="match status" value="2"/>
</dbReference>
<sequence>MCANVWSRHPVNTQYQLHVGSAVCITGNWQASLGAQQDRELLANSCQVLADDIEPNLQPRYSSLSPDQLRKKVHLRSRSSAFSALLRLRSKLFLKTHEYFIVSQFFFNIFLKAAFLNRGYVHIDTPVVTANDCEGAGETFSIAKDPSKEDFFNKKDAFLSVSGQLHLEAMVSGISQVYTLSTGCRADKQQSRNHLTEFRMLEAEIAFLEDLNKLMEIPENFLRYCVFNLLSDPEMMDDFEALGQFSSKEHFSVLESIVNAPPFPRLSYADALELLAVKNQKNRGYLHIDTPVVTANDCEGAGETFSIAEDPSKEDFFNKKDAYLSVSGQLHLEAMVSGISQVYTLSTGCRADKQQSRNHLTEFRMLEAEIAFLEDLNKLMEIPENFLRYCVFNLLSDPEMMDDFEALGQFSSKEHFSVLESIVNAPPFPRLSYADALELLAVKNQKVTGRGLSKLNEAFLVINTNYKADKETVDYYKSPVFVTHFPSEQKPFYMMRSSDGKLTESFDFLCPGVCELAGGSIREPCAE</sequence>
<dbReference type="InterPro" id="IPR006195">
    <property type="entry name" value="aa-tRNA-synth_II"/>
</dbReference>
<evidence type="ECO:0000256" key="1">
    <source>
        <dbReference type="ARBA" id="ARBA00022598"/>
    </source>
</evidence>
<dbReference type="GO" id="GO:0005524">
    <property type="term" value="F:ATP binding"/>
    <property type="evidence" value="ECO:0007669"/>
    <property type="project" value="UniProtKB-KW"/>
</dbReference>
<dbReference type="PROSITE" id="PS50862">
    <property type="entry name" value="AA_TRNA_LIGASE_II"/>
    <property type="match status" value="1"/>
</dbReference>
<dbReference type="GO" id="GO:0004816">
    <property type="term" value="F:asparagine-tRNA ligase activity"/>
    <property type="evidence" value="ECO:0007669"/>
    <property type="project" value="TreeGrafter"/>
</dbReference>
<proteinExistence type="predicted"/>
<protein>
    <recommendedName>
        <fullName evidence="6">Aminoacyl-transfer RNA synthetases class-II family profile domain-containing protein</fullName>
    </recommendedName>
</protein>
<evidence type="ECO:0000256" key="4">
    <source>
        <dbReference type="ARBA" id="ARBA00022917"/>
    </source>
</evidence>
<dbReference type="AlphaFoldDB" id="A0A3P7J062"/>